<dbReference type="InterPro" id="IPR002299">
    <property type="entry name" value="Porin_Neis"/>
</dbReference>
<feature type="domain" description="Porin" evidence="12">
    <location>
        <begin position="12"/>
        <end position="346"/>
    </location>
</feature>
<dbReference type="CDD" id="cd00342">
    <property type="entry name" value="gram_neg_porins"/>
    <property type="match status" value="1"/>
</dbReference>
<evidence type="ECO:0000256" key="10">
    <source>
        <dbReference type="ARBA" id="ARBA00023237"/>
    </source>
</evidence>
<evidence type="ECO:0000256" key="4">
    <source>
        <dbReference type="ARBA" id="ARBA00022452"/>
    </source>
</evidence>
<accession>A0A318IR32</accession>
<dbReference type="RefSeq" id="WP_072437900.1">
    <property type="nucleotide sequence ID" value="NZ_QJJY01000005.1"/>
</dbReference>
<evidence type="ECO:0000259" key="12">
    <source>
        <dbReference type="Pfam" id="PF13609"/>
    </source>
</evidence>
<dbReference type="AlphaFoldDB" id="A0A318IR32"/>
<evidence type="ECO:0000256" key="2">
    <source>
        <dbReference type="ARBA" id="ARBA00011233"/>
    </source>
</evidence>
<protein>
    <submittedName>
        <fullName evidence="13">Putative porin</fullName>
    </submittedName>
</protein>
<evidence type="ECO:0000256" key="9">
    <source>
        <dbReference type="ARBA" id="ARBA00023136"/>
    </source>
</evidence>
<dbReference type="SUPFAM" id="SSF56935">
    <property type="entry name" value="Porins"/>
    <property type="match status" value="1"/>
</dbReference>
<evidence type="ECO:0000256" key="11">
    <source>
        <dbReference type="SAM" id="SignalP"/>
    </source>
</evidence>
<evidence type="ECO:0000256" key="5">
    <source>
        <dbReference type="ARBA" id="ARBA00022692"/>
    </source>
</evidence>
<evidence type="ECO:0000313" key="13">
    <source>
        <dbReference type="EMBL" id="PXX37090.1"/>
    </source>
</evidence>
<sequence>MKKAYLTAEVALAASLAAGTAHAQSSVTLYGAMDMGVNFTSNAQGSHAFAMVSGNTQESMFGMKGTENLGGGLSALFTLESGFNGSNGQSNEGGRLFGRNAYVGLASTQAGTLTLGRQNDATVDLWAPFTGAGGAIGDFAAHPFDNDNADTSFRPNNTIKYVSPVFAGLQAEATYSFSNTPGSANNRNYSTALSYTMGAFSAAAAYMKTNNGGAQAPNQSGALTSDAVFTATSQQNIDAGVKWTFANNANVAFAYSHTDVYNPVANAYVSSIGTGWNSWKFNNFEVNGQYFVRPEFYLAGSAAYTNAHFNGAGGDATANWIQLALMANYSLSKRTSVYVQGAWQHANSNTGTGLDQPAIVGSNGSSTSKNQFVGRVALVQKF</sequence>
<feature type="signal peptide" evidence="11">
    <location>
        <begin position="1"/>
        <end position="23"/>
    </location>
</feature>
<dbReference type="GO" id="GO:0046930">
    <property type="term" value="C:pore complex"/>
    <property type="evidence" value="ECO:0007669"/>
    <property type="project" value="UniProtKB-KW"/>
</dbReference>
<dbReference type="GO" id="GO:0015288">
    <property type="term" value="F:porin activity"/>
    <property type="evidence" value="ECO:0007669"/>
    <property type="project" value="UniProtKB-KW"/>
</dbReference>
<dbReference type="Gene3D" id="2.40.160.10">
    <property type="entry name" value="Porin"/>
    <property type="match status" value="1"/>
</dbReference>
<evidence type="ECO:0000256" key="3">
    <source>
        <dbReference type="ARBA" id="ARBA00022448"/>
    </source>
</evidence>
<keyword evidence="5" id="KW-0812">Transmembrane</keyword>
<dbReference type="InterPro" id="IPR050298">
    <property type="entry name" value="Gram-neg_bact_OMP"/>
</dbReference>
<dbReference type="InterPro" id="IPR023614">
    <property type="entry name" value="Porin_dom_sf"/>
</dbReference>
<evidence type="ECO:0000256" key="7">
    <source>
        <dbReference type="ARBA" id="ARBA00023065"/>
    </source>
</evidence>
<evidence type="ECO:0000256" key="8">
    <source>
        <dbReference type="ARBA" id="ARBA00023114"/>
    </source>
</evidence>
<dbReference type="GO" id="GO:0009279">
    <property type="term" value="C:cell outer membrane"/>
    <property type="evidence" value="ECO:0007669"/>
    <property type="project" value="UniProtKB-SubCell"/>
</dbReference>
<dbReference type="PRINTS" id="PR00182">
    <property type="entry name" value="ECOLNEIPORIN"/>
</dbReference>
<dbReference type="Pfam" id="PF13609">
    <property type="entry name" value="Porin_4"/>
    <property type="match status" value="1"/>
</dbReference>
<keyword evidence="10" id="KW-0998">Cell outer membrane</keyword>
<keyword evidence="3" id="KW-0813">Transport</keyword>
<dbReference type="InterPro" id="IPR033900">
    <property type="entry name" value="Gram_neg_porin_domain"/>
</dbReference>
<gene>
    <name evidence="13" type="ORF">NA66_1005229</name>
</gene>
<dbReference type="PANTHER" id="PTHR34501:SF9">
    <property type="entry name" value="MAJOR OUTER MEMBRANE PROTEIN P.IA"/>
    <property type="match status" value="1"/>
</dbReference>
<proteinExistence type="predicted"/>
<comment type="subunit">
    <text evidence="2">Homotrimer.</text>
</comment>
<keyword evidence="8" id="KW-0626">Porin</keyword>
<feature type="chain" id="PRO_5016360120" evidence="11">
    <location>
        <begin position="24"/>
        <end position="382"/>
    </location>
</feature>
<organism evidence="13 14">
    <name type="scientific">Burkholderia pyrrocinia</name>
    <name type="common">Pseudomonas pyrrocinia</name>
    <dbReference type="NCBI Taxonomy" id="60550"/>
    <lineage>
        <taxon>Bacteria</taxon>
        <taxon>Pseudomonadati</taxon>
        <taxon>Pseudomonadota</taxon>
        <taxon>Betaproteobacteria</taxon>
        <taxon>Burkholderiales</taxon>
        <taxon>Burkholderiaceae</taxon>
        <taxon>Burkholderia</taxon>
        <taxon>Burkholderia cepacia complex</taxon>
    </lineage>
</organism>
<keyword evidence="4" id="KW-1134">Transmembrane beta strand</keyword>
<keyword evidence="9" id="KW-0472">Membrane</keyword>
<keyword evidence="7" id="KW-0406">Ion transport</keyword>
<evidence type="ECO:0000256" key="1">
    <source>
        <dbReference type="ARBA" id="ARBA00004571"/>
    </source>
</evidence>
<dbReference type="EMBL" id="QJJY01000005">
    <property type="protein sequence ID" value="PXX37090.1"/>
    <property type="molecule type" value="Genomic_DNA"/>
</dbReference>
<evidence type="ECO:0000256" key="6">
    <source>
        <dbReference type="ARBA" id="ARBA00022729"/>
    </source>
</evidence>
<dbReference type="PRINTS" id="PR00184">
    <property type="entry name" value="NEISSPPORIN"/>
</dbReference>
<keyword evidence="6 11" id="KW-0732">Signal</keyword>
<dbReference type="GO" id="GO:0034220">
    <property type="term" value="P:monoatomic ion transmembrane transport"/>
    <property type="evidence" value="ECO:0007669"/>
    <property type="project" value="InterPro"/>
</dbReference>
<comment type="subcellular location">
    <subcellularLocation>
        <location evidence="1">Cell outer membrane</location>
        <topology evidence="1">Multi-pass membrane protein</topology>
    </subcellularLocation>
</comment>
<dbReference type="InterPro" id="IPR001702">
    <property type="entry name" value="Porin_Gram-ve"/>
</dbReference>
<dbReference type="PANTHER" id="PTHR34501">
    <property type="entry name" value="PROTEIN YDDL-RELATED"/>
    <property type="match status" value="1"/>
</dbReference>
<reference evidence="13 14" key="1">
    <citation type="submission" date="2018-05" db="EMBL/GenBank/DDBJ databases">
        <title>Comparative genomics of bacterial root endophytes of switchgrass collected from native prairies over two seasons.</title>
        <authorList>
            <person name="Tang Y."/>
        </authorList>
    </citation>
    <scope>NUCLEOTIDE SEQUENCE [LARGE SCALE GENOMIC DNA]</scope>
    <source>
        <strain evidence="13 14">NFIX32</strain>
    </source>
</reference>
<dbReference type="Proteomes" id="UP000247755">
    <property type="component" value="Unassembled WGS sequence"/>
</dbReference>
<evidence type="ECO:0000313" key="14">
    <source>
        <dbReference type="Proteomes" id="UP000247755"/>
    </source>
</evidence>
<name>A0A318IR32_BURPY</name>
<comment type="caution">
    <text evidence="13">The sequence shown here is derived from an EMBL/GenBank/DDBJ whole genome shotgun (WGS) entry which is preliminary data.</text>
</comment>